<organism evidence="1 2">
    <name type="scientific">Cryptolaemus montrouzieri</name>
    <dbReference type="NCBI Taxonomy" id="559131"/>
    <lineage>
        <taxon>Eukaryota</taxon>
        <taxon>Metazoa</taxon>
        <taxon>Ecdysozoa</taxon>
        <taxon>Arthropoda</taxon>
        <taxon>Hexapoda</taxon>
        <taxon>Insecta</taxon>
        <taxon>Pterygota</taxon>
        <taxon>Neoptera</taxon>
        <taxon>Endopterygota</taxon>
        <taxon>Coleoptera</taxon>
        <taxon>Polyphaga</taxon>
        <taxon>Cucujiformia</taxon>
        <taxon>Coccinelloidea</taxon>
        <taxon>Coccinellidae</taxon>
        <taxon>Scymninae</taxon>
        <taxon>Scymnini</taxon>
        <taxon>Cryptolaemus</taxon>
    </lineage>
</organism>
<reference evidence="1 2" key="1">
    <citation type="journal article" date="2021" name="BMC Biol.">
        <title>Horizontally acquired antibacterial genes associated with adaptive radiation of ladybird beetles.</title>
        <authorList>
            <person name="Li H.S."/>
            <person name="Tang X.F."/>
            <person name="Huang Y.H."/>
            <person name="Xu Z.Y."/>
            <person name="Chen M.L."/>
            <person name="Du X.Y."/>
            <person name="Qiu B.Y."/>
            <person name="Chen P.T."/>
            <person name="Zhang W."/>
            <person name="Slipinski A."/>
            <person name="Escalona H.E."/>
            <person name="Waterhouse R.M."/>
            <person name="Zwick A."/>
            <person name="Pang H."/>
        </authorList>
    </citation>
    <scope>NUCLEOTIDE SEQUENCE [LARGE SCALE GENOMIC DNA]</scope>
    <source>
        <strain evidence="1">SYSU2018</strain>
    </source>
</reference>
<proteinExistence type="predicted"/>
<accession>A0ABD2P2D9</accession>
<dbReference type="InterPro" id="IPR036691">
    <property type="entry name" value="Endo/exonu/phosph_ase_sf"/>
</dbReference>
<dbReference type="EMBL" id="JABFTP020000165">
    <property type="protein sequence ID" value="KAL3284846.1"/>
    <property type="molecule type" value="Genomic_DNA"/>
</dbReference>
<dbReference type="AlphaFoldDB" id="A0ABD2P2D9"/>
<gene>
    <name evidence="1" type="ORF">HHI36_018985</name>
</gene>
<name>A0ABD2P2D9_9CUCU</name>
<keyword evidence="2" id="KW-1185">Reference proteome</keyword>
<protein>
    <recommendedName>
        <fullName evidence="3">Endonuclease/exonuclease/phosphatase domain-containing protein</fullName>
    </recommendedName>
</protein>
<evidence type="ECO:0000313" key="1">
    <source>
        <dbReference type="EMBL" id="KAL3284846.1"/>
    </source>
</evidence>
<evidence type="ECO:0008006" key="3">
    <source>
        <dbReference type="Google" id="ProtNLM"/>
    </source>
</evidence>
<sequence>MAAVIIREQSLIVVSIYRPPKGNIDIFSDRLEKAMYWISTNGCVNTCVVGDFNVNFLRRSKNVKVTSDSDAGKAYEKFHSAIHASFNKSFPKVRKRMKTNQRISRVSEASLGLRKAVEAAHTIYRVRRDDNSKEHLGVLKKHLRNSYTDTRKQENAKYIVVSTDKSRAVWRVMKKESGVKHNAGKVA</sequence>
<dbReference type="Gene3D" id="3.60.10.10">
    <property type="entry name" value="Endonuclease/exonuclease/phosphatase"/>
    <property type="match status" value="1"/>
</dbReference>
<dbReference type="Proteomes" id="UP001516400">
    <property type="component" value="Unassembled WGS sequence"/>
</dbReference>
<comment type="caution">
    <text evidence="1">The sequence shown here is derived from an EMBL/GenBank/DDBJ whole genome shotgun (WGS) entry which is preliminary data.</text>
</comment>
<evidence type="ECO:0000313" key="2">
    <source>
        <dbReference type="Proteomes" id="UP001516400"/>
    </source>
</evidence>